<keyword evidence="2" id="KW-1185">Reference proteome</keyword>
<reference evidence="2" key="1">
    <citation type="journal article" date="2016" name="Genome Announc.">
        <title>Draft genome sequences of fungus Aspergillus calidoustus.</title>
        <authorList>
            <person name="Horn F."/>
            <person name="Linde J."/>
            <person name="Mattern D.J."/>
            <person name="Walther G."/>
            <person name="Guthke R."/>
            <person name="Scherlach K."/>
            <person name="Martin K."/>
            <person name="Brakhage A.A."/>
            <person name="Petzke L."/>
            <person name="Valiante V."/>
        </authorList>
    </citation>
    <scope>NUCLEOTIDE SEQUENCE [LARGE SCALE GENOMIC DNA]</scope>
    <source>
        <strain evidence="2">SF006504</strain>
    </source>
</reference>
<dbReference type="Proteomes" id="UP000054771">
    <property type="component" value="Unassembled WGS sequence"/>
</dbReference>
<dbReference type="CDD" id="cd02440">
    <property type="entry name" value="AdoMet_MTases"/>
    <property type="match status" value="1"/>
</dbReference>
<dbReference type="PANTHER" id="PTHR14614">
    <property type="entry name" value="HEPATOCELLULAR CARCINOMA-ASSOCIATED ANTIGEN"/>
    <property type="match status" value="1"/>
</dbReference>
<dbReference type="STRING" id="454130.A0A0U5A0W2"/>
<dbReference type="SUPFAM" id="SSF53335">
    <property type="entry name" value="S-adenosyl-L-methionine-dependent methyltransferases"/>
    <property type="match status" value="1"/>
</dbReference>
<dbReference type="GO" id="GO:0008757">
    <property type="term" value="F:S-adenosylmethionine-dependent methyltransferase activity"/>
    <property type="evidence" value="ECO:0007669"/>
    <property type="project" value="UniProtKB-ARBA"/>
</dbReference>
<dbReference type="EMBL" id="CDMC01000006">
    <property type="protein sequence ID" value="CEN61833.1"/>
    <property type="molecule type" value="Genomic_DNA"/>
</dbReference>
<organism evidence="1 2">
    <name type="scientific">Aspergillus calidoustus</name>
    <dbReference type="NCBI Taxonomy" id="454130"/>
    <lineage>
        <taxon>Eukaryota</taxon>
        <taxon>Fungi</taxon>
        <taxon>Dikarya</taxon>
        <taxon>Ascomycota</taxon>
        <taxon>Pezizomycotina</taxon>
        <taxon>Eurotiomycetes</taxon>
        <taxon>Eurotiomycetidae</taxon>
        <taxon>Eurotiales</taxon>
        <taxon>Aspergillaceae</taxon>
        <taxon>Aspergillus</taxon>
        <taxon>Aspergillus subgen. Nidulantes</taxon>
    </lineage>
</organism>
<dbReference type="InterPro" id="IPR019410">
    <property type="entry name" value="Methyltransf_16"/>
</dbReference>
<evidence type="ECO:0000313" key="2">
    <source>
        <dbReference type="Proteomes" id="UP000054771"/>
    </source>
</evidence>
<name>A0A0U5A0W2_ASPCI</name>
<accession>A0A0U5A0W2</accession>
<protein>
    <submittedName>
        <fullName evidence="1">Uncharacterized protein</fullName>
    </submittedName>
</protein>
<dbReference type="OMA" id="LYENLDW"/>
<dbReference type="AlphaFoldDB" id="A0A0U5A0W2"/>
<dbReference type="PANTHER" id="PTHR14614:SF132">
    <property type="entry name" value="PROTEIN-LYSINE METHYLTRANSFERASE C42C1.13"/>
    <property type="match status" value="1"/>
</dbReference>
<dbReference type="InterPro" id="IPR029063">
    <property type="entry name" value="SAM-dependent_MTases_sf"/>
</dbReference>
<dbReference type="GO" id="GO:0005829">
    <property type="term" value="C:cytosol"/>
    <property type="evidence" value="ECO:0007669"/>
    <property type="project" value="TreeGrafter"/>
</dbReference>
<evidence type="ECO:0000313" key="1">
    <source>
        <dbReference type="EMBL" id="CEN61833.1"/>
    </source>
</evidence>
<dbReference type="Pfam" id="PF10294">
    <property type="entry name" value="Methyltransf_16"/>
    <property type="match status" value="1"/>
</dbReference>
<gene>
    <name evidence="1" type="ORF">ASPCAL08481</name>
</gene>
<proteinExistence type="predicted"/>
<dbReference type="OrthoDB" id="413520at2759"/>
<dbReference type="Gene3D" id="3.40.50.150">
    <property type="entry name" value="Vaccinia Virus protein VP39"/>
    <property type="match status" value="1"/>
</dbReference>
<sequence>MVYYIRFLKTPRLQKQKTGTLSASALICITTDLGDAFLAQEEDLLVTLRLAGNGKAVCQGRLQWQGGKRELPVALGPLPASIVQQSLIMEIASRASQAVGTDSLLNQDDIPLVVSGWSAPFGGSQSVAADKLIERRFSVNQTVQLNIWEETGNSIARHIWDAAIASVMYLQLLVAGDQESSNTALRSLLRNERSSPLHVIELGAGCGIVGIALAELLSKCSVLLTDLPEVEEIVSRNIAAAQPAHASDLQYRPLEWEEELPDDLFETPSVDLVLVSDCTYNADSLPALVSVLGRLVQMSPHALILVALKRRHESESIFFDLMQSAGLESLHLDRMSLPSQYDESDEIELHCYRRQ</sequence>